<sequence length="112" mass="12897">MFFLQSELNLRLLQLPKPVAFYSVECRGFLAEIFVDPNNQIKSERLFGETVDTILEFPSSERAIAVPSQELPQGMSKVYYAMRFAENFEATNGRFLGELYDADIENIKTFKD</sequence>
<proteinExistence type="predicted"/>
<accession>A0A1J6KY69</accession>
<dbReference type="Gene3D" id="3.40.50.12550">
    <property type="entry name" value="Ubiquitin-activating enzyme E1, inactive adenylation domain, subdomain 2"/>
    <property type="match status" value="1"/>
</dbReference>
<dbReference type="AlphaFoldDB" id="A0A1J6KY69"/>
<dbReference type="EMBL" id="MJEQ01002762">
    <property type="protein sequence ID" value="OIT26575.1"/>
    <property type="molecule type" value="Genomic_DNA"/>
</dbReference>
<reference evidence="1" key="1">
    <citation type="submission" date="2016-11" db="EMBL/GenBank/DDBJ databases">
        <title>The genome of Nicotiana attenuata.</title>
        <authorList>
            <person name="Xu S."/>
            <person name="Brockmoeller T."/>
            <person name="Gaquerel E."/>
            <person name="Navarro A."/>
            <person name="Kuhl H."/>
            <person name="Gase K."/>
            <person name="Ling Z."/>
            <person name="Zhou W."/>
            <person name="Kreitzer C."/>
            <person name="Stanke M."/>
            <person name="Tang H."/>
            <person name="Lyons E."/>
            <person name="Pandey P."/>
            <person name="Pandey S.P."/>
            <person name="Timmermann B."/>
            <person name="Baldwin I.T."/>
        </authorList>
    </citation>
    <scope>NUCLEOTIDE SEQUENCE [LARGE SCALE GENOMIC DNA]</scope>
    <source>
        <strain evidence="1">UT</strain>
    </source>
</reference>
<evidence type="ECO:0000313" key="2">
    <source>
        <dbReference type="Proteomes" id="UP000187609"/>
    </source>
</evidence>
<evidence type="ECO:0000313" key="1">
    <source>
        <dbReference type="EMBL" id="OIT26575.1"/>
    </source>
</evidence>
<dbReference type="SMR" id="A0A1J6KY69"/>
<comment type="caution">
    <text evidence="1">The sequence shown here is derived from an EMBL/GenBank/DDBJ whole genome shotgun (WGS) entry which is preliminary data.</text>
</comment>
<protein>
    <submittedName>
        <fullName evidence="1">Sumo-activating enzyme subunit 1b-2</fullName>
    </submittedName>
</protein>
<gene>
    <name evidence="1" type="primary">SAE1B-2</name>
    <name evidence="1" type="ORF">A4A49_30118</name>
</gene>
<dbReference type="STRING" id="49451.A0A1J6KY69"/>
<dbReference type="Proteomes" id="UP000187609">
    <property type="component" value="Unassembled WGS sequence"/>
</dbReference>
<keyword evidence="2" id="KW-1185">Reference proteome</keyword>
<name>A0A1J6KY69_NICAT</name>
<dbReference type="Gramene" id="OIT26575">
    <property type="protein sequence ID" value="OIT26575"/>
    <property type="gene ID" value="A4A49_30118"/>
</dbReference>
<organism evidence="1 2">
    <name type="scientific">Nicotiana attenuata</name>
    <name type="common">Coyote tobacco</name>
    <dbReference type="NCBI Taxonomy" id="49451"/>
    <lineage>
        <taxon>Eukaryota</taxon>
        <taxon>Viridiplantae</taxon>
        <taxon>Streptophyta</taxon>
        <taxon>Embryophyta</taxon>
        <taxon>Tracheophyta</taxon>
        <taxon>Spermatophyta</taxon>
        <taxon>Magnoliopsida</taxon>
        <taxon>eudicotyledons</taxon>
        <taxon>Gunneridae</taxon>
        <taxon>Pentapetalae</taxon>
        <taxon>asterids</taxon>
        <taxon>lamiids</taxon>
        <taxon>Solanales</taxon>
        <taxon>Solanaceae</taxon>
        <taxon>Nicotianoideae</taxon>
        <taxon>Nicotianeae</taxon>
        <taxon>Nicotiana</taxon>
    </lineage>
</organism>